<dbReference type="PROSITE" id="PS00059">
    <property type="entry name" value="ADH_ZINC"/>
    <property type="match status" value="1"/>
</dbReference>
<dbReference type="PANTHER" id="PTHR42813:SF2">
    <property type="entry name" value="DEHYDROGENASE, ZINC-CONTAINING, PUTATIVE (AFU_ORTHOLOGUE AFUA_2G02810)-RELATED"/>
    <property type="match status" value="1"/>
</dbReference>
<dbReference type="CDD" id="cd08284">
    <property type="entry name" value="FDH_like_2"/>
    <property type="match status" value="1"/>
</dbReference>
<accession>A0A0G2J5Y3</accession>
<evidence type="ECO:0008006" key="10">
    <source>
        <dbReference type="Google" id="ProtNLM"/>
    </source>
</evidence>
<comment type="similarity">
    <text evidence="5">Belongs to the zinc-containing alcohol dehydrogenase family.</text>
</comment>
<dbReference type="InterPro" id="IPR013149">
    <property type="entry name" value="ADH-like_C"/>
</dbReference>
<evidence type="ECO:0000313" key="8">
    <source>
        <dbReference type="EMBL" id="KKZ58448.1"/>
    </source>
</evidence>
<dbReference type="SUPFAM" id="SSF51735">
    <property type="entry name" value="NAD(P)-binding Rossmann-fold domains"/>
    <property type="match status" value="1"/>
</dbReference>
<organism evidence="8 9">
    <name type="scientific">[Emmonsia] crescens</name>
    <dbReference type="NCBI Taxonomy" id="73230"/>
    <lineage>
        <taxon>Eukaryota</taxon>
        <taxon>Fungi</taxon>
        <taxon>Dikarya</taxon>
        <taxon>Ascomycota</taxon>
        <taxon>Pezizomycotina</taxon>
        <taxon>Eurotiomycetes</taxon>
        <taxon>Eurotiomycetidae</taxon>
        <taxon>Onygenales</taxon>
        <taxon>Ajellomycetaceae</taxon>
        <taxon>Emergomyces</taxon>
    </lineage>
</organism>
<dbReference type="AlphaFoldDB" id="A0A0G2J5Y3"/>
<dbReference type="Proteomes" id="UP000034164">
    <property type="component" value="Unassembled WGS sequence"/>
</dbReference>
<evidence type="ECO:0000256" key="2">
    <source>
        <dbReference type="ARBA" id="ARBA00022723"/>
    </source>
</evidence>
<proteinExistence type="inferred from homology"/>
<dbReference type="Pfam" id="PF00107">
    <property type="entry name" value="ADH_zinc_N"/>
    <property type="match status" value="1"/>
</dbReference>
<keyword evidence="4" id="KW-0560">Oxidoreductase</keyword>
<dbReference type="InterPro" id="IPR013154">
    <property type="entry name" value="ADH-like_N"/>
</dbReference>
<dbReference type="EMBL" id="LCZI01001713">
    <property type="protein sequence ID" value="KKZ58448.1"/>
    <property type="molecule type" value="Genomic_DNA"/>
</dbReference>
<dbReference type="OrthoDB" id="442947at2759"/>
<gene>
    <name evidence="8" type="ORF">EMCG_00939</name>
</gene>
<evidence type="ECO:0000256" key="1">
    <source>
        <dbReference type="ARBA" id="ARBA00001947"/>
    </source>
</evidence>
<protein>
    <recommendedName>
        <fullName evidence="10">Enoyl reductase (ER) domain-containing protein</fullName>
    </recommendedName>
</protein>
<evidence type="ECO:0000256" key="4">
    <source>
        <dbReference type="ARBA" id="ARBA00023002"/>
    </source>
</evidence>
<dbReference type="Gene3D" id="3.90.180.10">
    <property type="entry name" value="Medium-chain alcohol dehydrogenases, catalytic domain"/>
    <property type="match status" value="1"/>
</dbReference>
<dbReference type="InterPro" id="IPR002328">
    <property type="entry name" value="ADH_Zn_CS"/>
</dbReference>
<dbReference type="GO" id="GO:0016491">
    <property type="term" value="F:oxidoreductase activity"/>
    <property type="evidence" value="ECO:0007669"/>
    <property type="project" value="UniProtKB-KW"/>
</dbReference>
<keyword evidence="2 5" id="KW-0479">Metal-binding</keyword>
<reference evidence="9" key="1">
    <citation type="journal article" date="2015" name="PLoS Genet.">
        <title>The dynamic genome and transcriptome of the human fungal pathogen Blastomyces and close relative Emmonsia.</title>
        <authorList>
            <person name="Munoz J.F."/>
            <person name="Gauthier G.M."/>
            <person name="Desjardins C.A."/>
            <person name="Gallo J.E."/>
            <person name="Holder J."/>
            <person name="Sullivan T.D."/>
            <person name="Marty A.J."/>
            <person name="Carmen J.C."/>
            <person name="Chen Z."/>
            <person name="Ding L."/>
            <person name="Gujja S."/>
            <person name="Magrini V."/>
            <person name="Misas E."/>
            <person name="Mitreva M."/>
            <person name="Priest M."/>
            <person name="Saif S."/>
            <person name="Whiston E.A."/>
            <person name="Young S."/>
            <person name="Zeng Q."/>
            <person name="Goldman W.E."/>
            <person name="Mardis E.R."/>
            <person name="Taylor J.W."/>
            <person name="McEwen J.G."/>
            <person name="Clay O.K."/>
            <person name="Klein B.S."/>
            <person name="Cuomo C.A."/>
        </authorList>
    </citation>
    <scope>NUCLEOTIDE SEQUENCE [LARGE SCALE GENOMIC DNA]</scope>
    <source>
        <strain evidence="9">UAMH 3008</strain>
    </source>
</reference>
<feature type="domain" description="Alcohol dehydrogenase-like N-terminal" evidence="7">
    <location>
        <begin position="31"/>
        <end position="141"/>
    </location>
</feature>
<comment type="caution">
    <text evidence="8">The sequence shown here is derived from an EMBL/GenBank/DDBJ whole genome shotgun (WGS) entry which is preliminary data.</text>
</comment>
<dbReference type="PANTHER" id="PTHR42813">
    <property type="entry name" value="ZINC-TYPE ALCOHOL DEHYDROGENASE-LIKE"/>
    <property type="match status" value="1"/>
</dbReference>
<dbReference type="InterPro" id="IPR011032">
    <property type="entry name" value="GroES-like_sf"/>
</dbReference>
<keyword evidence="3 5" id="KW-0862">Zinc</keyword>
<evidence type="ECO:0000256" key="5">
    <source>
        <dbReference type="RuleBase" id="RU361277"/>
    </source>
</evidence>
<dbReference type="SUPFAM" id="SSF50129">
    <property type="entry name" value="GroES-like"/>
    <property type="match status" value="1"/>
</dbReference>
<feature type="domain" description="Alcohol dehydrogenase-like C-terminal" evidence="6">
    <location>
        <begin position="187"/>
        <end position="316"/>
    </location>
</feature>
<evidence type="ECO:0000259" key="7">
    <source>
        <dbReference type="Pfam" id="PF08240"/>
    </source>
</evidence>
<evidence type="ECO:0000259" key="6">
    <source>
        <dbReference type="Pfam" id="PF00107"/>
    </source>
</evidence>
<evidence type="ECO:0000256" key="3">
    <source>
        <dbReference type="ARBA" id="ARBA00022833"/>
    </source>
</evidence>
<dbReference type="Gene3D" id="3.40.50.720">
    <property type="entry name" value="NAD(P)-binding Rossmann-like Domain"/>
    <property type="match status" value="1"/>
</dbReference>
<comment type="cofactor">
    <cofactor evidence="1 5">
        <name>Zn(2+)</name>
        <dbReference type="ChEBI" id="CHEBI:29105"/>
    </cofactor>
</comment>
<dbReference type="VEuPathDB" id="FungiDB:EMCG_00939"/>
<dbReference type="InterPro" id="IPR036291">
    <property type="entry name" value="NAD(P)-bd_dom_sf"/>
</dbReference>
<dbReference type="GO" id="GO:0008270">
    <property type="term" value="F:zinc ion binding"/>
    <property type="evidence" value="ECO:0007669"/>
    <property type="project" value="InterPro"/>
</dbReference>
<name>A0A0G2J5Y3_9EURO</name>
<evidence type="ECO:0000313" key="9">
    <source>
        <dbReference type="Proteomes" id="UP000034164"/>
    </source>
</evidence>
<dbReference type="Pfam" id="PF08240">
    <property type="entry name" value="ADH_N"/>
    <property type="match status" value="1"/>
</dbReference>
<sequence length="356" mass="39122">MATKETMRAVVFKGPYKIAVEERPVPKIQSPTDIIVKVKYTALCGSELHVFRGHQPSGTDFIMGHEFMGEIVEVGSSVKIVKVGDKIVSPFTSSCSECFYCKNGFSSRCESSQLLGSVVLDGAQAEYVRIPYADGTVMKAPEGIQDHALVLMADIFPTGYFAASNGLQQFTKEQLSEMTVVVIGCGPVGLCAVINAEDYKPRNLLAVDSVPSRLELAKSLGAEPWNFQTDREGLYRRVKELTNGRGADVVIEVVGLSPALKMGFELLRPWGTLSSVGVHNGEIPWTGNQAYAKNLKVQMGRCPVRSIFPQALEMLQKKQHLLGFMADKIMPLSQAEEGYEIFDKMQVQKVIFEGDK</sequence>